<comment type="similarity">
    <text evidence="1">Belongs to the transferase hexapeptide repeat family.</text>
</comment>
<keyword evidence="2" id="KW-0808">Transferase</keyword>
<comment type="caution">
    <text evidence="4">The sequence shown here is derived from an EMBL/GenBank/DDBJ whole genome shotgun (WGS) entry which is preliminary data.</text>
</comment>
<dbReference type="SUPFAM" id="SSF51161">
    <property type="entry name" value="Trimeric LpxA-like enzymes"/>
    <property type="match status" value="2"/>
</dbReference>
<evidence type="ECO:0000313" key="5">
    <source>
        <dbReference type="Proteomes" id="UP000780875"/>
    </source>
</evidence>
<dbReference type="Gene3D" id="2.160.10.10">
    <property type="entry name" value="Hexapeptide repeat proteins"/>
    <property type="match status" value="1"/>
</dbReference>
<evidence type="ECO:0000256" key="2">
    <source>
        <dbReference type="ARBA" id="ARBA00022679"/>
    </source>
</evidence>
<dbReference type="PROSITE" id="PS00101">
    <property type="entry name" value="HEXAPEP_TRANSFERASES"/>
    <property type="match status" value="1"/>
</dbReference>
<protein>
    <submittedName>
        <fullName evidence="4">Acyltransferase</fullName>
    </submittedName>
</protein>
<keyword evidence="4" id="KW-0012">Acyltransferase</keyword>
<dbReference type="Pfam" id="PF00132">
    <property type="entry name" value="Hexapep"/>
    <property type="match status" value="1"/>
</dbReference>
<dbReference type="CDD" id="cd04647">
    <property type="entry name" value="LbH_MAT_like"/>
    <property type="match status" value="1"/>
</dbReference>
<dbReference type="PANTHER" id="PTHR23416">
    <property type="entry name" value="SIALIC ACID SYNTHASE-RELATED"/>
    <property type="match status" value="1"/>
</dbReference>
<accession>A0ABS7UIJ2</accession>
<proteinExistence type="inferred from homology"/>
<reference evidence="4 5" key="1">
    <citation type="submission" date="2021-09" db="EMBL/GenBank/DDBJ databases">
        <title>Whole genome sequence of Nocardioides sp. GBK3QG-3.</title>
        <authorList>
            <person name="Tuo L."/>
        </authorList>
    </citation>
    <scope>NUCLEOTIDE SEQUENCE [LARGE SCALE GENOMIC DNA]</scope>
    <source>
        <strain evidence="4 5">GBK3QG-3</strain>
    </source>
</reference>
<evidence type="ECO:0000256" key="1">
    <source>
        <dbReference type="ARBA" id="ARBA00007274"/>
    </source>
</evidence>
<dbReference type="EMBL" id="JAIQZJ010000014">
    <property type="protein sequence ID" value="MBZ5740481.1"/>
    <property type="molecule type" value="Genomic_DNA"/>
</dbReference>
<organism evidence="4 5">
    <name type="scientific">Nocardioides mangrovi</name>
    <dbReference type="NCBI Taxonomy" id="2874580"/>
    <lineage>
        <taxon>Bacteria</taxon>
        <taxon>Bacillati</taxon>
        <taxon>Actinomycetota</taxon>
        <taxon>Actinomycetes</taxon>
        <taxon>Propionibacteriales</taxon>
        <taxon>Nocardioidaceae</taxon>
        <taxon>Nocardioides</taxon>
    </lineage>
</organism>
<keyword evidence="3" id="KW-0677">Repeat</keyword>
<dbReference type="RefSeq" id="WP_224124841.1">
    <property type="nucleotide sequence ID" value="NZ_JAIQZJ010000014.1"/>
</dbReference>
<dbReference type="Proteomes" id="UP000780875">
    <property type="component" value="Unassembled WGS sequence"/>
</dbReference>
<dbReference type="InterPro" id="IPR011004">
    <property type="entry name" value="Trimer_LpxA-like_sf"/>
</dbReference>
<dbReference type="PANTHER" id="PTHR23416:SF23">
    <property type="entry name" value="ACETYLTRANSFERASE C18B11.09C-RELATED"/>
    <property type="match status" value="1"/>
</dbReference>
<evidence type="ECO:0000256" key="3">
    <source>
        <dbReference type="ARBA" id="ARBA00022737"/>
    </source>
</evidence>
<dbReference type="Pfam" id="PF14602">
    <property type="entry name" value="Hexapep_2"/>
    <property type="match status" value="1"/>
</dbReference>
<evidence type="ECO:0000313" key="4">
    <source>
        <dbReference type="EMBL" id="MBZ5740481.1"/>
    </source>
</evidence>
<gene>
    <name evidence="4" type="ORF">K8U61_20070</name>
</gene>
<dbReference type="GO" id="GO:0016746">
    <property type="term" value="F:acyltransferase activity"/>
    <property type="evidence" value="ECO:0007669"/>
    <property type="project" value="UniProtKB-KW"/>
</dbReference>
<dbReference type="InterPro" id="IPR018357">
    <property type="entry name" value="Hexapep_transf_CS"/>
</dbReference>
<keyword evidence="5" id="KW-1185">Reference proteome</keyword>
<sequence>MKTFVRRLAGSAVHAAWGWIDRFGEIVPGTRAADAFGSFGPGTNIDFPPATLMGTRSIHLGSGTLIGRHVTLSVGYGPDDPGAPERGLVIGDRCVIGARCSIVAHTSIEIGDDVWFGQDVFVCDSSHGYLDPDLPIGEQFGEQLPVSIGAGTWVGHGAIILPGARIGRNVVVAAGSVVRGEVPDHTVVGGAPAKPLRRLEPGVGWVGTRGDVRPVIRGPFGEATPGLDAG</sequence>
<name>A0ABS7UIJ2_9ACTN</name>
<dbReference type="InterPro" id="IPR051159">
    <property type="entry name" value="Hexapeptide_acetyltransf"/>
</dbReference>
<dbReference type="InterPro" id="IPR001451">
    <property type="entry name" value="Hexapep"/>
</dbReference>